<evidence type="ECO:0000256" key="1">
    <source>
        <dbReference type="ARBA" id="ARBA00023172"/>
    </source>
</evidence>
<dbReference type="InterPro" id="IPR002104">
    <property type="entry name" value="Integrase_catalytic"/>
</dbReference>
<proteinExistence type="predicted"/>
<reference evidence="3 4" key="1">
    <citation type="submission" date="2018-08" db="EMBL/GenBank/DDBJ databases">
        <title>A genome reference for cultivated species of the human gut microbiota.</title>
        <authorList>
            <person name="Zou Y."/>
            <person name="Xue W."/>
            <person name="Luo G."/>
        </authorList>
    </citation>
    <scope>NUCLEOTIDE SEQUENCE [LARGE SCALE GENOMIC DNA]</scope>
    <source>
        <strain evidence="3 4">AM34-3LB</strain>
    </source>
</reference>
<keyword evidence="1" id="KW-0233">DNA recombination</keyword>
<dbReference type="RefSeq" id="WP_118380619.1">
    <property type="nucleotide sequence ID" value="NZ_CABJFJ010000003.1"/>
</dbReference>
<dbReference type="AlphaFoldDB" id="A0A414B850"/>
<gene>
    <name evidence="3" type="ORF">DW833_03760</name>
</gene>
<comment type="caution">
    <text evidence="3">The sequence shown here is derived from an EMBL/GenBank/DDBJ whole genome shotgun (WGS) entry which is preliminary data.</text>
</comment>
<dbReference type="SUPFAM" id="SSF56349">
    <property type="entry name" value="DNA breaking-rejoining enzymes"/>
    <property type="match status" value="1"/>
</dbReference>
<dbReference type="PROSITE" id="PS51898">
    <property type="entry name" value="TYR_RECOMBINASE"/>
    <property type="match status" value="1"/>
</dbReference>
<dbReference type="CDD" id="cd01192">
    <property type="entry name" value="INT_C_like_3"/>
    <property type="match status" value="1"/>
</dbReference>
<protein>
    <submittedName>
        <fullName evidence="3">Site-specific integrase</fullName>
    </submittedName>
</protein>
<dbReference type="GO" id="GO:0006310">
    <property type="term" value="P:DNA recombination"/>
    <property type="evidence" value="ECO:0007669"/>
    <property type="project" value="UniProtKB-KW"/>
</dbReference>
<dbReference type="InterPro" id="IPR013762">
    <property type="entry name" value="Integrase-like_cat_sf"/>
</dbReference>
<evidence type="ECO:0000313" key="4">
    <source>
        <dbReference type="Proteomes" id="UP000284621"/>
    </source>
</evidence>
<accession>A0A414B850</accession>
<feature type="domain" description="Tyr recombinase" evidence="2">
    <location>
        <begin position="3"/>
        <end position="177"/>
    </location>
</feature>
<dbReference type="InterPro" id="IPR011010">
    <property type="entry name" value="DNA_brk_join_enz"/>
</dbReference>
<keyword evidence="4" id="KW-1185">Reference proteome</keyword>
<dbReference type="EMBL" id="QSID01000003">
    <property type="protein sequence ID" value="RHC66965.1"/>
    <property type="molecule type" value="Genomic_DNA"/>
</dbReference>
<dbReference type="GO" id="GO:0015074">
    <property type="term" value="P:DNA integration"/>
    <property type="evidence" value="ECO:0007669"/>
    <property type="project" value="InterPro"/>
</dbReference>
<sequence>MNAVEPIRDREKVQDIADYLKSKNERDYVLWMFGIYTALRVSDILKMRVRDVKNKDYIIMREQKTNNERKFVINKKLRKAIDHYIKDKPDYELLFKSRQGQEKAISRQQAYNIIKEAAAHFGIYNVGTHTMRKTFGYHMYMKTKDGMLLMKIFGHSDVHITLRYIGVEQDTINKAMATFNLAY</sequence>
<dbReference type="PANTHER" id="PTHR30349:SF82">
    <property type="entry name" value="INTEGRASE_RECOMBINASE YOEC-RELATED"/>
    <property type="match status" value="1"/>
</dbReference>
<organism evidence="3 4">
    <name type="scientific">Anaerobutyricum hallii</name>
    <dbReference type="NCBI Taxonomy" id="39488"/>
    <lineage>
        <taxon>Bacteria</taxon>
        <taxon>Bacillati</taxon>
        <taxon>Bacillota</taxon>
        <taxon>Clostridia</taxon>
        <taxon>Lachnospirales</taxon>
        <taxon>Lachnospiraceae</taxon>
        <taxon>Anaerobutyricum</taxon>
    </lineage>
</organism>
<dbReference type="GO" id="GO:0003677">
    <property type="term" value="F:DNA binding"/>
    <property type="evidence" value="ECO:0007669"/>
    <property type="project" value="InterPro"/>
</dbReference>
<dbReference type="Pfam" id="PF00589">
    <property type="entry name" value="Phage_integrase"/>
    <property type="match status" value="1"/>
</dbReference>
<dbReference type="InterPro" id="IPR050090">
    <property type="entry name" value="Tyrosine_recombinase_XerCD"/>
</dbReference>
<evidence type="ECO:0000313" key="3">
    <source>
        <dbReference type="EMBL" id="RHC66965.1"/>
    </source>
</evidence>
<name>A0A414B850_9FIRM</name>
<dbReference type="Gene3D" id="1.10.443.10">
    <property type="entry name" value="Intergrase catalytic core"/>
    <property type="match status" value="1"/>
</dbReference>
<evidence type="ECO:0000259" key="2">
    <source>
        <dbReference type="PROSITE" id="PS51898"/>
    </source>
</evidence>
<dbReference type="Proteomes" id="UP000284621">
    <property type="component" value="Unassembled WGS sequence"/>
</dbReference>
<dbReference type="PANTHER" id="PTHR30349">
    <property type="entry name" value="PHAGE INTEGRASE-RELATED"/>
    <property type="match status" value="1"/>
</dbReference>